<organism evidence="2 3">
    <name type="scientific">Kocuria oceani</name>
    <dbReference type="NCBI Taxonomy" id="988827"/>
    <lineage>
        <taxon>Bacteria</taxon>
        <taxon>Bacillati</taxon>
        <taxon>Actinomycetota</taxon>
        <taxon>Actinomycetes</taxon>
        <taxon>Micrococcales</taxon>
        <taxon>Micrococcaceae</taxon>
        <taxon>Kocuria</taxon>
    </lineage>
</organism>
<dbReference type="RefSeq" id="WP_277550801.1">
    <property type="nucleotide sequence ID" value="NZ_JARAMH010000004.1"/>
</dbReference>
<reference evidence="3" key="1">
    <citation type="journal article" date="2019" name="Int. J. Syst. Evol. Microbiol.">
        <title>The Global Catalogue of Microorganisms (GCM) 10K type strain sequencing project: providing services to taxonomists for standard genome sequencing and annotation.</title>
        <authorList>
            <consortium name="The Broad Institute Genomics Platform"/>
            <consortium name="The Broad Institute Genome Sequencing Center for Infectious Disease"/>
            <person name="Wu L."/>
            <person name="Ma J."/>
        </authorList>
    </citation>
    <scope>NUCLEOTIDE SEQUENCE [LARGE SCALE GENOMIC DNA]</scope>
    <source>
        <strain evidence="3">CGMCC 4.6946</strain>
    </source>
</reference>
<dbReference type="EMBL" id="JBHSIW010000007">
    <property type="protein sequence ID" value="MFC4903186.1"/>
    <property type="molecule type" value="Genomic_DNA"/>
</dbReference>
<comment type="caution">
    <text evidence="2">The sequence shown here is derived from an EMBL/GenBank/DDBJ whole genome shotgun (WGS) entry which is preliminary data.</text>
</comment>
<protein>
    <submittedName>
        <fullName evidence="2">Uncharacterized protein</fullName>
    </submittedName>
</protein>
<feature type="transmembrane region" description="Helical" evidence="1">
    <location>
        <begin position="22"/>
        <end position="48"/>
    </location>
</feature>
<evidence type="ECO:0000313" key="2">
    <source>
        <dbReference type="EMBL" id="MFC4903186.1"/>
    </source>
</evidence>
<keyword evidence="3" id="KW-1185">Reference proteome</keyword>
<keyword evidence="1" id="KW-0812">Transmembrane</keyword>
<dbReference type="Proteomes" id="UP001595797">
    <property type="component" value="Unassembled WGS sequence"/>
</dbReference>
<name>A0ABV9TIC6_9MICC</name>
<gene>
    <name evidence="2" type="ORF">ACFPCS_06365</name>
</gene>
<keyword evidence="1" id="KW-1133">Transmembrane helix</keyword>
<proteinExistence type="predicted"/>
<evidence type="ECO:0000256" key="1">
    <source>
        <dbReference type="SAM" id="Phobius"/>
    </source>
</evidence>
<evidence type="ECO:0000313" key="3">
    <source>
        <dbReference type="Proteomes" id="UP001595797"/>
    </source>
</evidence>
<sequence length="67" mass="7144">MHDGRVALVVDAMFDEAERSGVLLAAVAAVDLNVLGIGVLAFSVLSWLAARLVERVRRDGDPMPVRG</sequence>
<keyword evidence="1" id="KW-0472">Membrane</keyword>
<accession>A0ABV9TIC6</accession>